<dbReference type="Gene3D" id="1.20.58.120">
    <property type="entry name" value="BAG domain"/>
    <property type="match status" value="1"/>
</dbReference>
<accession>A0A368GE13</accession>
<dbReference type="GO" id="GO:0051087">
    <property type="term" value="F:protein-folding chaperone binding"/>
    <property type="evidence" value="ECO:0007669"/>
    <property type="project" value="InterPro"/>
</dbReference>
<dbReference type="SUPFAM" id="SSF63491">
    <property type="entry name" value="BAG domain"/>
    <property type="match status" value="1"/>
</dbReference>
<dbReference type="InterPro" id="IPR036533">
    <property type="entry name" value="BAG_dom_sf"/>
</dbReference>
<keyword evidence="2" id="KW-1185">Reference proteome</keyword>
<dbReference type="AlphaFoldDB" id="A0A368GE13"/>
<reference evidence="1 2" key="1">
    <citation type="submission" date="2014-10" db="EMBL/GenBank/DDBJ databases">
        <title>Draft genome of the hookworm Ancylostoma caninum.</title>
        <authorList>
            <person name="Mitreva M."/>
        </authorList>
    </citation>
    <scope>NUCLEOTIDE SEQUENCE [LARGE SCALE GENOMIC DNA]</scope>
    <source>
        <strain evidence="1 2">Baltimore</strain>
    </source>
</reference>
<organism evidence="1 2">
    <name type="scientific">Ancylostoma caninum</name>
    <name type="common">Dog hookworm</name>
    <dbReference type="NCBI Taxonomy" id="29170"/>
    <lineage>
        <taxon>Eukaryota</taxon>
        <taxon>Metazoa</taxon>
        <taxon>Ecdysozoa</taxon>
        <taxon>Nematoda</taxon>
        <taxon>Chromadorea</taxon>
        <taxon>Rhabditida</taxon>
        <taxon>Rhabditina</taxon>
        <taxon>Rhabditomorpha</taxon>
        <taxon>Strongyloidea</taxon>
        <taxon>Ancylostomatidae</taxon>
        <taxon>Ancylostomatinae</taxon>
        <taxon>Ancylostoma</taxon>
    </lineage>
</organism>
<proteinExistence type="predicted"/>
<dbReference type="OrthoDB" id="417450at2759"/>
<dbReference type="Proteomes" id="UP000252519">
    <property type="component" value="Unassembled WGS sequence"/>
</dbReference>
<evidence type="ECO:0000313" key="2">
    <source>
        <dbReference type="Proteomes" id="UP000252519"/>
    </source>
</evidence>
<evidence type="ECO:0000313" key="1">
    <source>
        <dbReference type="EMBL" id="RCN41037.1"/>
    </source>
</evidence>
<sequence length="58" mass="6743">MELNYLDVEKSLEMVKKMEKRLLQFTETSMKHLEGLDGLEIIGELTSAAQLRRRSAFN</sequence>
<dbReference type="STRING" id="29170.A0A368GE13"/>
<name>A0A368GE13_ANCCA</name>
<protein>
    <submittedName>
        <fullName evidence="1">Uncharacterized protein</fullName>
    </submittedName>
</protein>
<dbReference type="EMBL" id="JOJR01000253">
    <property type="protein sequence ID" value="RCN41037.1"/>
    <property type="molecule type" value="Genomic_DNA"/>
</dbReference>
<comment type="caution">
    <text evidence="1">The sequence shown here is derived from an EMBL/GenBank/DDBJ whole genome shotgun (WGS) entry which is preliminary data.</text>
</comment>
<gene>
    <name evidence="1" type="ORF">ANCCAN_13044</name>
</gene>